<feature type="transmembrane region" description="Helical" evidence="1">
    <location>
        <begin position="278"/>
        <end position="297"/>
    </location>
</feature>
<accession>A0A2M7RKK3</accession>
<keyword evidence="1" id="KW-1133">Transmembrane helix</keyword>
<dbReference type="AlphaFoldDB" id="A0A2M7RKK3"/>
<proteinExistence type="predicted"/>
<feature type="domain" description="Membrane protein 6-pyruvoyl-tetrahydropterin synthase-related" evidence="2">
    <location>
        <begin position="73"/>
        <end position="394"/>
    </location>
</feature>
<sequence>MNGKRDNTILLILGLLVLIAAIFPIFENRFIDTHDVNLYPTWLYEFDQGIKAGHFLPRWSNDFWLGYGVPLFNFIQPLFYYLSELAHLVGFGLLHSIKLVIVLGFGLGFLSMYLLGKEIWKDKRSGFICAVIFTFFPYRLGLVYIRGDFTEFLATSLIPLVLFAFMKLGEKRNLGFFLLSSFSLALLLLAHNIQTVLFIPVLLVYLLIFFGKEIKKVFWPFFFSGITSLGIASFFILPAFFEKKFLEISLMYSGQYDFHAHFLKVMDLFNLKWDSDHFFQIGITGIVIFFFIIYALLKKSFGLPKKNVYFFLILAVISIIASLSVSAWFWESIPLFKFVQYPWRALSFLALALSVLSGVMFRTKVISLFFKKKTPWFISVSTLAIVVILVNLFFAQPASYLKIESDEAYNPYSQIFSEANLETSYQKKKEQMLQLDKLNIYTLIPEFVPKGTNIQLLTNQVAGTMRDQLRAREEFRILKIEVLSGQIEWAERPVDSYNYSFEITANEESSIRVNNFWFPGWRAFLDGQETEIKHDNDFQAMVFDIPNGSHMLQLKFGNTMIRTIGEIISAVSLAVWFLLLIIFVFRKVFFKRNDQFSATT</sequence>
<feature type="transmembrane region" description="Helical" evidence="1">
    <location>
        <begin position="189"/>
        <end position="210"/>
    </location>
</feature>
<feature type="transmembrane region" description="Helical" evidence="1">
    <location>
        <begin position="7"/>
        <end position="26"/>
    </location>
</feature>
<keyword evidence="1" id="KW-0472">Membrane</keyword>
<feature type="transmembrane region" description="Helical" evidence="1">
    <location>
        <begin position="217"/>
        <end position="241"/>
    </location>
</feature>
<dbReference type="Proteomes" id="UP000230779">
    <property type="component" value="Unassembled WGS sequence"/>
</dbReference>
<dbReference type="InterPro" id="IPR018776">
    <property type="entry name" value="Membrane_prot_PTPS-rel_domain"/>
</dbReference>
<feature type="transmembrane region" description="Helical" evidence="1">
    <location>
        <begin position="567"/>
        <end position="585"/>
    </location>
</feature>
<feature type="transmembrane region" description="Helical" evidence="1">
    <location>
        <begin position="89"/>
        <end position="113"/>
    </location>
</feature>
<keyword evidence="1" id="KW-0812">Transmembrane</keyword>
<feature type="transmembrane region" description="Helical" evidence="1">
    <location>
        <begin position="374"/>
        <end position="394"/>
    </location>
</feature>
<evidence type="ECO:0000259" key="2">
    <source>
        <dbReference type="Pfam" id="PF10131"/>
    </source>
</evidence>
<feature type="transmembrane region" description="Helical" evidence="1">
    <location>
        <begin position="309"/>
        <end position="329"/>
    </location>
</feature>
<dbReference type="EMBL" id="PFMD01000006">
    <property type="protein sequence ID" value="PIY97234.1"/>
    <property type="molecule type" value="Genomic_DNA"/>
</dbReference>
<reference evidence="3 4" key="1">
    <citation type="submission" date="2017-09" db="EMBL/GenBank/DDBJ databases">
        <title>Depth-based differentiation of microbial function through sediment-hosted aquifers and enrichment of novel symbionts in the deep terrestrial subsurface.</title>
        <authorList>
            <person name="Probst A.J."/>
            <person name="Ladd B."/>
            <person name="Jarett J.K."/>
            <person name="Geller-Mcgrath D.E."/>
            <person name="Sieber C.M."/>
            <person name="Emerson J.B."/>
            <person name="Anantharaman K."/>
            <person name="Thomas B.C."/>
            <person name="Malmstrom R."/>
            <person name="Stieglmeier M."/>
            <person name="Klingl A."/>
            <person name="Woyke T."/>
            <person name="Ryan C.M."/>
            <person name="Banfield J.F."/>
        </authorList>
    </citation>
    <scope>NUCLEOTIDE SEQUENCE [LARGE SCALE GENOMIC DNA]</scope>
    <source>
        <strain evidence="3">CG_4_10_14_0_8_um_filter_42_10</strain>
    </source>
</reference>
<feature type="transmembrane region" description="Helical" evidence="1">
    <location>
        <begin position="341"/>
        <end position="362"/>
    </location>
</feature>
<gene>
    <name evidence="3" type="ORF">COY66_00605</name>
</gene>
<organism evidence="3 4">
    <name type="scientific">Candidatus Kerfeldbacteria bacterium CG_4_10_14_0_8_um_filter_42_10</name>
    <dbReference type="NCBI Taxonomy" id="2014248"/>
    <lineage>
        <taxon>Bacteria</taxon>
        <taxon>Candidatus Kerfeldiibacteriota</taxon>
    </lineage>
</organism>
<evidence type="ECO:0000313" key="3">
    <source>
        <dbReference type="EMBL" id="PIY97234.1"/>
    </source>
</evidence>
<dbReference type="Pfam" id="PF10131">
    <property type="entry name" value="PTPS_related"/>
    <property type="match status" value="1"/>
</dbReference>
<feature type="transmembrane region" description="Helical" evidence="1">
    <location>
        <begin position="152"/>
        <end position="169"/>
    </location>
</feature>
<evidence type="ECO:0000313" key="4">
    <source>
        <dbReference type="Proteomes" id="UP000230779"/>
    </source>
</evidence>
<feature type="transmembrane region" description="Helical" evidence="1">
    <location>
        <begin position="125"/>
        <end position="145"/>
    </location>
</feature>
<comment type="caution">
    <text evidence="3">The sequence shown here is derived from an EMBL/GenBank/DDBJ whole genome shotgun (WGS) entry which is preliminary data.</text>
</comment>
<protein>
    <recommendedName>
        <fullName evidence="2">Membrane protein 6-pyruvoyl-tetrahydropterin synthase-related domain-containing protein</fullName>
    </recommendedName>
</protein>
<evidence type="ECO:0000256" key="1">
    <source>
        <dbReference type="SAM" id="Phobius"/>
    </source>
</evidence>
<feature type="transmembrane region" description="Helical" evidence="1">
    <location>
        <begin position="64"/>
        <end position="82"/>
    </location>
</feature>
<name>A0A2M7RKK3_9BACT</name>